<organism evidence="4 5">
    <name type="scientific">Panicum miliaceum</name>
    <name type="common">Proso millet</name>
    <name type="synonym">Broomcorn millet</name>
    <dbReference type="NCBI Taxonomy" id="4540"/>
    <lineage>
        <taxon>Eukaryota</taxon>
        <taxon>Viridiplantae</taxon>
        <taxon>Streptophyta</taxon>
        <taxon>Embryophyta</taxon>
        <taxon>Tracheophyta</taxon>
        <taxon>Spermatophyta</taxon>
        <taxon>Magnoliopsida</taxon>
        <taxon>Liliopsida</taxon>
        <taxon>Poales</taxon>
        <taxon>Poaceae</taxon>
        <taxon>PACMAD clade</taxon>
        <taxon>Panicoideae</taxon>
        <taxon>Panicodae</taxon>
        <taxon>Paniceae</taxon>
        <taxon>Panicinae</taxon>
        <taxon>Panicum</taxon>
        <taxon>Panicum sect. Panicum</taxon>
    </lineage>
</organism>
<reference evidence="5" key="1">
    <citation type="journal article" date="2019" name="Nat. Commun.">
        <title>The genome of broomcorn millet.</title>
        <authorList>
            <person name="Zou C."/>
            <person name="Miki D."/>
            <person name="Li D."/>
            <person name="Tang Q."/>
            <person name="Xiao L."/>
            <person name="Rajput S."/>
            <person name="Deng P."/>
            <person name="Jia W."/>
            <person name="Huang R."/>
            <person name="Zhang M."/>
            <person name="Sun Y."/>
            <person name="Hu J."/>
            <person name="Fu X."/>
            <person name="Schnable P.S."/>
            <person name="Li F."/>
            <person name="Zhang H."/>
            <person name="Feng B."/>
            <person name="Zhu X."/>
            <person name="Liu R."/>
            <person name="Schnable J.C."/>
            <person name="Zhu J.-K."/>
            <person name="Zhang H."/>
        </authorList>
    </citation>
    <scope>NUCLEOTIDE SEQUENCE [LARGE SCALE GENOMIC DNA]</scope>
</reference>
<dbReference type="EMBL" id="PQIB02000004">
    <property type="protein sequence ID" value="RLN24437.1"/>
    <property type="molecule type" value="Genomic_DNA"/>
</dbReference>
<feature type="domain" description="Rab-GAP TBC" evidence="3">
    <location>
        <begin position="376"/>
        <end position="537"/>
    </location>
</feature>
<dbReference type="PANTHER" id="PTHR15565:SF0">
    <property type="entry name" value="PROTEIN AATF"/>
    <property type="match status" value="1"/>
</dbReference>
<dbReference type="Gene3D" id="1.10.8.270">
    <property type="entry name" value="putative rabgap domain of human tbc1 domain family member 14 like domains"/>
    <property type="match status" value="1"/>
</dbReference>
<dbReference type="FunFam" id="1.10.8.270:FF:000021">
    <property type="entry name" value="Ypt/Rab-GAP domain of gyp1p superfamily protein"/>
    <property type="match status" value="1"/>
</dbReference>
<sequence length="1026" mass="116165">MPQVRSGPDGAGADYIKWMCGAGGRAGGAMANLQRGVGSLVRDIGDPCLNPSPVKGNRLLKPEKWQTCFDSDGRVICFRKALKFIVLGGVDPSIRAEVWEFLLGCYALSSTSEYRGKLRAARRERYHYLVRQCQSMHASIGTGELAYAVGSKQMDVRTLPKETDSGDEVSMSQQTSHQAPCNVVENSKLNCGSDGTPQSQKRKGCSKSGEPIGFNIHNDSSVYDSSSFMVPSTAVNSCLRDSGDYDDIGEPRYDSETFTNLPSLSGTNLFANGGNNSNEVEESHCSFSVPEDRLRPRDERMHSFQINNNIDLIIESNAFSNDLFRPSNSDSAIFHSDAYKQDRWLDDGYSKEIIDSLRISDAPEADLADGTKSNGSIADKDRVSEWLWTLHRIVVDVVRTDSHLDFYGESRNMARMSDILAVYAWVDPSTGYCQGMSDLLSPFVVIYEDDADAFWCFEMLLRRMRENFQMEGPTGVMKQLQALWKIMELTDVELFEHLSAIGAESLHFAFRMLLVLFRRELSFEESLIMWEMMWAADFDDEAIKRLEENCLGPLLVDLRTDLSCEVKEVPRMNSSTRRKSKNRKSHRRNGEICGACHPGTRSSTRNHLCGLSGATIWARPQQMPQPSANVLARSGDDELPIFCVAAILIINRHRIIRGTRSIDDAIKASSETTFFLVNSILVFWKSLHVAIYSIAMDILQMFNDNVLKINVKRCVRLAIKLRKKYLYKKKTRYFSIMHRCIGMVEWSWPEVWYISKIRYSHCKAMWDKTLEMRFQLQKAFSTSNKLPQEPTKTRFCNHDKQIDQAYEDLLNSSKKTLASMTELQEALLESNQAAKDANGVATLHPVPVVLIKLWITTFRNTEIDKWQRKIQVTTGAAALKGKLHAFNQNISDQVAGYMRDPSRMINRMYLTKSAVGVYGEDVGEPGEAEEGRIMEGDPELIDDSEFYQQLLKEFLESCDRGSSESAFYALRKQQVKKRKLVDRHASKSRKIRYHVHEKITNFMAPVPMAVPPTAPKLFENLFGTSN</sequence>
<dbReference type="OrthoDB" id="10264062at2759"/>
<dbReference type="Pfam" id="PF00566">
    <property type="entry name" value="RabGAP-TBC"/>
    <property type="match status" value="1"/>
</dbReference>
<dbReference type="Pfam" id="PF08164">
    <property type="entry name" value="TRAUB"/>
    <property type="match status" value="1"/>
</dbReference>
<feature type="region of interest" description="Disordered" evidence="2">
    <location>
        <begin position="570"/>
        <end position="593"/>
    </location>
</feature>
<dbReference type="Proteomes" id="UP000275267">
    <property type="component" value="Unassembled WGS sequence"/>
</dbReference>
<accession>A0A3L6SS87</accession>
<evidence type="ECO:0000256" key="2">
    <source>
        <dbReference type="SAM" id="MobiDB-lite"/>
    </source>
</evidence>
<keyword evidence="5" id="KW-1185">Reference proteome</keyword>
<protein>
    <submittedName>
        <fullName evidence="4">Small G protein signaling modulator 1-like isoform X1</fullName>
    </submittedName>
</protein>
<dbReference type="SMART" id="SM00164">
    <property type="entry name" value="TBC"/>
    <property type="match status" value="1"/>
</dbReference>
<dbReference type="PROSITE" id="PS50086">
    <property type="entry name" value="TBC_RABGAP"/>
    <property type="match status" value="1"/>
</dbReference>
<dbReference type="STRING" id="4540.A0A3L6SS87"/>
<dbReference type="Gene3D" id="1.10.472.80">
    <property type="entry name" value="Ypt/Rab-GAP domain of gyp1p, domain 3"/>
    <property type="match status" value="1"/>
</dbReference>
<comment type="similarity">
    <text evidence="1">Belongs to the AATF family.</text>
</comment>
<dbReference type="InterPro" id="IPR035969">
    <property type="entry name" value="Rab-GAP_TBC_sf"/>
</dbReference>
<dbReference type="InterPro" id="IPR000195">
    <property type="entry name" value="Rab-GAP-TBC_dom"/>
</dbReference>
<evidence type="ECO:0000313" key="5">
    <source>
        <dbReference type="Proteomes" id="UP000275267"/>
    </source>
</evidence>
<dbReference type="PANTHER" id="PTHR15565">
    <property type="entry name" value="AATF PROTEIN APOPTOSIS ANTAGONIZING TRANSCRIPTION FACTOR"/>
    <property type="match status" value="1"/>
</dbReference>
<name>A0A3L6SS87_PANMI</name>
<dbReference type="AlphaFoldDB" id="A0A3L6SS87"/>
<dbReference type="InterPro" id="IPR039223">
    <property type="entry name" value="AATF/Bfr2"/>
</dbReference>
<evidence type="ECO:0000259" key="3">
    <source>
        <dbReference type="PROSITE" id="PS50086"/>
    </source>
</evidence>
<dbReference type="Pfam" id="PF13339">
    <property type="entry name" value="AATF-Che1"/>
    <property type="match status" value="1"/>
</dbReference>
<dbReference type="InterPro" id="IPR025160">
    <property type="entry name" value="AATF"/>
</dbReference>
<feature type="compositionally biased region" description="Basic residues" evidence="2">
    <location>
        <begin position="576"/>
        <end position="587"/>
    </location>
</feature>
<comment type="caution">
    <text evidence="4">The sequence shown here is derived from an EMBL/GenBank/DDBJ whole genome shotgun (WGS) entry which is preliminary data.</text>
</comment>
<dbReference type="GO" id="GO:0005730">
    <property type="term" value="C:nucleolus"/>
    <property type="evidence" value="ECO:0007669"/>
    <property type="project" value="TreeGrafter"/>
</dbReference>
<gene>
    <name evidence="4" type="ORF">C2845_PM07G03560</name>
</gene>
<evidence type="ECO:0000313" key="4">
    <source>
        <dbReference type="EMBL" id="RLN24437.1"/>
    </source>
</evidence>
<dbReference type="InterPro" id="IPR012617">
    <property type="entry name" value="AATF_C"/>
</dbReference>
<dbReference type="SUPFAM" id="SSF47923">
    <property type="entry name" value="Ypt/Rab-GAP domain of gyp1p"/>
    <property type="match status" value="2"/>
</dbReference>
<proteinExistence type="inferred from homology"/>
<evidence type="ECO:0000256" key="1">
    <source>
        <dbReference type="ARBA" id="ARBA00008966"/>
    </source>
</evidence>